<dbReference type="Proteomes" id="UP000327157">
    <property type="component" value="Chromosome 5"/>
</dbReference>
<reference evidence="1 2" key="1">
    <citation type="submission" date="2019-09" db="EMBL/GenBank/DDBJ databases">
        <authorList>
            <person name="Ou C."/>
        </authorList>
    </citation>
    <scope>NUCLEOTIDE SEQUENCE [LARGE SCALE GENOMIC DNA]</scope>
    <source>
        <strain evidence="1">S2</strain>
        <tissue evidence="1">Leaf</tissue>
    </source>
</reference>
<protein>
    <submittedName>
        <fullName evidence="1">Uncharacterized protein</fullName>
    </submittedName>
</protein>
<comment type="caution">
    <text evidence="1">The sequence shown here is derived from an EMBL/GenBank/DDBJ whole genome shotgun (WGS) entry which is preliminary data.</text>
</comment>
<sequence>MVSSPKFAYPHALKGMTPVITPSFSSLHTRSVTRQLFSSSSAHSTFPAVGFPKEVFQHILDLSKRFSLLEQVIKISTNDLSHRVSQLEQCIHCIPNNMLAPLIHHLSSDEYSGFSTDCVTPPSRIPCSPILNKHHCQLLLQRRI</sequence>
<evidence type="ECO:0000313" key="1">
    <source>
        <dbReference type="EMBL" id="KAB2635505.1"/>
    </source>
</evidence>
<dbReference type="AlphaFoldDB" id="A0A5N5I5Q1"/>
<name>A0A5N5I5Q1_9ROSA</name>
<keyword evidence="2" id="KW-1185">Reference proteome</keyword>
<accession>A0A5N5I5Q1</accession>
<reference evidence="1 2" key="3">
    <citation type="submission" date="2019-11" db="EMBL/GenBank/DDBJ databases">
        <title>A de novo genome assembly of a pear dwarfing rootstock.</title>
        <authorList>
            <person name="Wang F."/>
            <person name="Wang J."/>
            <person name="Li S."/>
            <person name="Zhang Y."/>
            <person name="Fang M."/>
            <person name="Ma L."/>
            <person name="Zhao Y."/>
            <person name="Jiang S."/>
        </authorList>
    </citation>
    <scope>NUCLEOTIDE SEQUENCE [LARGE SCALE GENOMIC DNA]</scope>
    <source>
        <strain evidence="1">S2</strain>
        <tissue evidence="1">Leaf</tissue>
    </source>
</reference>
<proteinExistence type="predicted"/>
<gene>
    <name evidence="1" type="ORF">D8674_026039</name>
</gene>
<reference evidence="2" key="2">
    <citation type="submission" date="2019-10" db="EMBL/GenBank/DDBJ databases">
        <title>A de novo genome assembly of a pear dwarfing rootstock.</title>
        <authorList>
            <person name="Wang F."/>
            <person name="Wang J."/>
            <person name="Li S."/>
            <person name="Zhang Y."/>
            <person name="Fang M."/>
            <person name="Ma L."/>
            <person name="Zhao Y."/>
            <person name="Jiang S."/>
        </authorList>
    </citation>
    <scope>NUCLEOTIDE SEQUENCE [LARGE SCALE GENOMIC DNA]</scope>
</reference>
<organism evidence="1 2">
    <name type="scientific">Pyrus ussuriensis x Pyrus communis</name>
    <dbReference type="NCBI Taxonomy" id="2448454"/>
    <lineage>
        <taxon>Eukaryota</taxon>
        <taxon>Viridiplantae</taxon>
        <taxon>Streptophyta</taxon>
        <taxon>Embryophyta</taxon>
        <taxon>Tracheophyta</taxon>
        <taxon>Spermatophyta</taxon>
        <taxon>Magnoliopsida</taxon>
        <taxon>eudicotyledons</taxon>
        <taxon>Gunneridae</taxon>
        <taxon>Pentapetalae</taxon>
        <taxon>rosids</taxon>
        <taxon>fabids</taxon>
        <taxon>Rosales</taxon>
        <taxon>Rosaceae</taxon>
        <taxon>Amygdaloideae</taxon>
        <taxon>Maleae</taxon>
        <taxon>Pyrus</taxon>
    </lineage>
</organism>
<evidence type="ECO:0000313" key="2">
    <source>
        <dbReference type="Proteomes" id="UP000327157"/>
    </source>
</evidence>
<dbReference type="EMBL" id="SMOL01000004">
    <property type="protein sequence ID" value="KAB2635505.1"/>
    <property type="molecule type" value="Genomic_DNA"/>
</dbReference>